<evidence type="ECO:0000256" key="3">
    <source>
        <dbReference type="ARBA" id="ARBA00022737"/>
    </source>
</evidence>
<feature type="disulfide bond" evidence="5">
    <location>
        <begin position="107"/>
        <end position="134"/>
    </location>
</feature>
<dbReference type="PANTHER" id="PTHR45656">
    <property type="entry name" value="PROTEIN CBR-CLEC-78"/>
    <property type="match status" value="1"/>
</dbReference>
<dbReference type="PROSITE" id="PS50923">
    <property type="entry name" value="SUSHI"/>
    <property type="match status" value="3"/>
</dbReference>
<dbReference type="PANTHER" id="PTHR45656:SF4">
    <property type="entry name" value="PROTEIN CBR-CLEC-78"/>
    <property type="match status" value="1"/>
</dbReference>
<name>A0A670IAB3_PODMU</name>
<dbReference type="Pfam" id="PF00084">
    <property type="entry name" value="Sushi"/>
    <property type="match status" value="3"/>
</dbReference>
<evidence type="ECO:0000259" key="6">
    <source>
        <dbReference type="PROSITE" id="PS50923"/>
    </source>
</evidence>
<dbReference type="SUPFAM" id="SSF57535">
    <property type="entry name" value="Complement control module/SCR domain"/>
    <property type="match status" value="3"/>
</dbReference>
<dbReference type="SMART" id="SM00032">
    <property type="entry name" value="CCP"/>
    <property type="match status" value="3"/>
</dbReference>
<keyword evidence="1 5" id="KW-0768">Sushi</keyword>
<evidence type="ECO:0000313" key="8">
    <source>
        <dbReference type="Proteomes" id="UP000472272"/>
    </source>
</evidence>
<feature type="disulfide bond" evidence="5">
    <location>
        <begin position="54"/>
        <end position="81"/>
    </location>
</feature>
<dbReference type="Gene3D" id="2.10.70.10">
    <property type="entry name" value="Complement Module, domain 1"/>
    <property type="match status" value="3"/>
</dbReference>
<evidence type="ECO:0000256" key="2">
    <source>
        <dbReference type="ARBA" id="ARBA00022729"/>
    </source>
</evidence>
<keyword evidence="2" id="KW-0732">Signal</keyword>
<feature type="domain" description="Sushi" evidence="6">
    <location>
        <begin position="138"/>
        <end position="198"/>
    </location>
</feature>
<organism evidence="7 8">
    <name type="scientific">Podarcis muralis</name>
    <name type="common">Wall lizard</name>
    <name type="synonym">Lacerta muralis</name>
    <dbReference type="NCBI Taxonomy" id="64176"/>
    <lineage>
        <taxon>Eukaryota</taxon>
        <taxon>Metazoa</taxon>
        <taxon>Chordata</taxon>
        <taxon>Craniata</taxon>
        <taxon>Vertebrata</taxon>
        <taxon>Euteleostomi</taxon>
        <taxon>Lepidosauria</taxon>
        <taxon>Squamata</taxon>
        <taxon>Bifurcata</taxon>
        <taxon>Unidentata</taxon>
        <taxon>Episquamata</taxon>
        <taxon>Laterata</taxon>
        <taxon>Lacertibaenia</taxon>
        <taxon>Lacertidae</taxon>
        <taxon>Podarcis</taxon>
    </lineage>
</organism>
<evidence type="ECO:0000256" key="4">
    <source>
        <dbReference type="ARBA" id="ARBA00023157"/>
    </source>
</evidence>
<evidence type="ECO:0000256" key="1">
    <source>
        <dbReference type="ARBA" id="ARBA00022659"/>
    </source>
</evidence>
<feature type="disulfide bond" evidence="5">
    <location>
        <begin position="140"/>
        <end position="183"/>
    </location>
</feature>
<feature type="disulfide bond" evidence="5">
    <location>
        <begin position="25"/>
        <end position="68"/>
    </location>
</feature>
<reference evidence="7" key="2">
    <citation type="submission" date="2025-08" db="UniProtKB">
        <authorList>
            <consortium name="Ensembl"/>
        </authorList>
    </citation>
    <scope>IDENTIFICATION</scope>
</reference>
<accession>A0A670IAB3</accession>
<dbReference type="Proteomes" id="UP000472272">
    <property type="component" value="Chromosome 6"/>
</dbReference>
<feature type="domain" description="Sushi" evidence="6">
    <location>
        <begin position="23"/>
        <end position="83"/>
    </location>
</feature>
<dbReference type="InterPro" id="IPR035976">
    <property type="entry name" value="Sushi/SCR/CCP_sf"/>
</dbReference>
<comment type="caution">
    <text evidence="5">Lacks conserved residue(s) required for the propagation of feature annotation.</text>
</comment>
<reference evidence="7" key="3">
    <citation type="submission" date="2025-09" db="UniProtKB">
        <authorList>
            <consortium name="Ensembl"/>
        </authorList>
    </citation>
    <scope>IDENTIFICATION</scope>
</reference>
<proteinExistence type="predicted"/>
<dbReference type="InterPro" id="IPR000436">
    <property type="entry name" value="Sushi_SCR_CCP_dom"/>
</dbReference>
<dbReference type="AlphaFoldDB" id="A0A670IAB3"/>
<reference evidence="7 8" key="1">
    <citation type="journal article" date="2019" name="Proc. Natl. Acad. Sci. U.S.A.">
        <title>Regulatory changes in pterin and carotenoid genes underlie balanced color polymorphisms in the wall lizard.</title>
        <authorList>
            <person name="Andrade P."/>
            <person name="Pinho C."/>
            <person name="Perez I de Lanuza G."/>
            <person name="Afonso S."/>
            <person name="Brejcha J."/>
            <person name="Rubin C.J."/>
            <person name="Wallerman O."/>
            <person name="Pereira P."/>
            <person name="Sabatino S.J."/>
            <person name="Bellati A."/>
            <person name="Pellitteri-Rosa D."/>
            <person name="Bosakova Z."/>
            <person name="Bunikis I."/>
            <person name="Carretero M.A."/>
            <person name="Feiner N."/>
            <person name="Marsik P."/>
            <person name="Pauperio F."/>
            <person name="Salvi D."/>
            <person name="Soler L."/>
            <person name="While G.M."/>
            <person name="Uller T."/>
            <person name="Font E."/>
            <person name="Andersson L."/>
            <person name="Carneiro M."/>
        </authorList>
    </citation>
    <scope>NUCLEOTIDE SEQUENCE</scope>
</reference>
<dbReference type="InterPro" id="IPR051277">
    <property type="entry name" value="SEZ6_CSMD_C4BPB_Regulators"/>
</dbReference>
<sequence>MYRLSVLLRNKIFFPCCCCFPEIHCPSPPKVQHGKYRALGLEQYTSGKIVKYSCDPGYVLIGRATIYCTASGVWNFLTANCMLHYLNGRITRSKGQVKPTETITFECDPGYILKGNHTIQCQFDSTWDSPTPICVRETRCQPPAKIENGNHSHHELSVFTSGMSVNYTCEPGYFLTGRANVHCTASGTWSSSAPQCKTWSQPLPQCEGQYFPAYPCWLKTQSK</sequence>
<dbReference type="CDD" id="cd00033">
    <property type="entry name" value="CCP"/>
    <property type="match status" value="3"/>
</dbReference>
<keyword evidence="4 5" id="KW-1015">Disulfide bond</keyword>
<evidence type="ECO:0000313" key="7">
    <source>
        <dbReference type="Ensembl" id="ENSPMRP00000008646.1"/>
    </source>
</evidence>
<feature type="disulfide bond" evidence="5">
    <location>
        <begin position="169"/>
        <end position="196"/>
    </location>
</feature>
<keyword evidence="3" id="KW-0677">Repeat</keyword>
<dbReference type="GeneTree" id="ENSGT00940000164219"/>
<dbReference type="FunFam" id="2.10.70.10:FF:000014">
    <property type="entry name" value="Membrane cofactor protein"/>
    <property type="match status" value="1"/>
</dbReference>
<evidence type="ECO:0000256" key="5">
    <source>
        <dbReference type="PROSITE-ProRule" id="PRU00302"/>
    </source>
</evidence>
<feature type="domain" description="Sushi" evidence="6">
    <location>
        <begin position="101"/>
        <end position="136"/>
    </location>
</feature>
<dbReference type="Ensembl" id="ENSPMRT00000009240.1">
    <property type="protein sequence ID" value="ENSPMRP00000008646.1"/>
    <property type="gene ID" value="ENSPMRG00000005840.1"/>
</dbReference>
<keyword evidence="8" id="KW-1185">Reference proteome</keyword>
<protein>
    <recommendedName>
        <fullName evidence="6">Sushi domain-containing protein</fullName>
    </recommendedName>
</protein>